<dbReference type="RefSeq" id="WP_207162056.1">
    <property type="nucleotide sequence ID" value="NZ_CP071382.1"/>
</dbReference>
<organism evidence="1 2">
    <name type="scientific">Geobacter benzoatilyticus</name>
    <dbReference type="NCBI Taxonomy" id="2815309"/>
    <lineage>
        <taxon>Bacteria</taxon>
        <taxon>Pseudomonadati</taxon>
        <taxon>Thermodesulfobacteriota</taxon>
        <taxon>Desulfuromonadia</taxon>
        <taxon>Geobacterales</taxon>
        <taxon>Geobacteraceae</taxon>
        <taxon>Geobacter</taxon>
    </lineage>
</organism>
<keyword evidence="2" id="KW-1185">Reference proteome</keyword>
<protein>
    <submittedName>
        <fullName evidence="1">Uncharacterized protein</fullName>
    </submittedName>
</protein>
<accession>A0ABX7PZT2</accession>
<reference evidence="1 2" key="1">
    <citation type="submission" date="2021-03" db="EMBL/GenBank/DDBJ databases">
        <title>Geobacter metallireducens gen. nov. sp. nov., a microorganism capable of coupling the complete oxidation of organic compounds to the reduction of iron and other metals.</title>
        <authorList>
            <person name="Li Y."/>
        </authorList>
    </citation>
    <scope>NUCLEOTIDE SEQUENCE [LARGE SCALE GENOMIC DNA]</scope>
    <source>
        <strain evidence="1 2">Jerry-YX</strain>
    </source>
</reference>
<dbReference type="EMBL" id="CP071382">
    <property type="protein sequence ID" value="QSV44405.1"/>
    <property type="molecule type" value="Genomic_DNA"/>
</dbReference>
<sequence length="82" mass="9100">MDCVFKRRDYPELAERAEEAAGDIRREIMELRDQLTATLTPDQRAIFTKLDDLTVSEGVALQDGMARALCGCPECRVLAVAA</sequence>
<proteinExistence type="predicted"/>
<evidence type="ECO:0000313" key="1">
    <source>
        <dbReference type="EMBL" id="QSV44405.1"/>
    </source>
</evidence>
<gene>
    <name evidence="1" type="ORF">JZM60_09470</name>
</gene>
<dbReference type="Proteomes" id="UP000663651">
    <property type="component" value="Chromosome"/>
</dbReference>
<name>A0ABX7PZT2_9BACT</name>
<evidence type="ECO:0000313" key="2">
    <source>
        <dbReference type="Proteomes" id="UP000663651"/>
    </source>
</evidence>